<feature type="transmembrane region" description="Helical" evidence="9">
    <location>
        <begin position="170"/>
        <end position="194"/>
    </location>
</feature>
<evidence type="ECO:0000256" key="2">
    <source>
        <dbReference type="ARBA" id="ARBA00022553"/>
    </source>
</evidence>
<evidence type="ECO:0000256" key="6">
    <source>
        <dbReference type="ARBA" id="ARBA00022967"/>
    </source>
</evidence>
<evidence type="ECO:0000256" key="5">
    <source>
        <dbReference type="ARBA" id="ARBA00022692"/>
    </source>
</evidence>
<keyword evidence="8 9" id="KW-0472">Membrane</keyword>
<evidence type="ECO:0000256" key="4">
    <source>
        <dbReference type="ARBA" id="ARBA00022643"/>
    </source>
</evidence>
<name>A0AAE9MQX3_9FLAO</name>
<feature type="transmembrane region" description="Helical" evidence="9">
    <location>
        <begin position="92"/>
        <end position="109"/>
    </location>
</feature>
<dbReference type="RefSeq" id="WP_253679862.1">
    <property type="nucleotide sequence ID" value="NZ_CP050861.1"/>
</dbReference>
<feature type="transmembrane region" description="Helical" evidence="9">
    <location>
        <begin position="41"/>
        <end position="62"/>
    </location>
</feature>
<keyword evidence="4" id="KW-0288">FMN</keyword>
<keyword evidence="2" id="KW-0597">Phosphoprotein</keyword>
<feature type="transmembrane region" description="Helical" evidence="9">
    <location>
        <begin position="121"/>
        <end position="142"/>
    </location>
</feature>
<keyword evidence="1" id="KW-0813">Transport</keyword>
<reference evidence="10" key="1">
    <citation type="submission" date="2020-04" db="EMBL/GenBank/DDBJ databases">
        <title>Tenacibaculum mesophilum bac2.</title>
        <authorList>
            <person name="Li M."/>
        </authorList>
    </citation>
    <scope>NUCLEOTIDE SEQUENCE</scope>
    <source>
        <strain evidence="10">Bac2</strain>
    </source>
</reference>
<gene>
    <name evidence="10" type="ORF">HER15_14605</name>
</gene>
<keyword evidence="3" id="KW-0285">Flavoprotein</keyword>
<feature type="transmembrane region" description="Helical" evidence="9">
    <location>
        <begin position="69"/>
        <end position="86"/>
    </location>
</feature>
<dbReference type="Proteomes" id="UP001056837">
    <property type="component" value="Chromosome"/>
</dbReference>
<keyword evidence="7 9" id="KW-1133">Transmembrane helix</keyword>
<keyword evidence="5 9" id="KW-0812">Transmembrane</keyword>
<feature type="transmembrane region" description="Helical" evidence="9">
    <location>
        <begin position="275"/>
        <end position="291"/>
    </location>
</feature>
<proteinExistence type="predicted"/>
<protein>
    <submittedName>
        <fullName evidence="10">RnfABCDGE type electron transport complex subunit D</fullName>
    </submittedName>
</protein>
<evidence type="ECO:0000256" key="9">
    <source>
        <dbReference type="SAM" id="Phobius"/>
    </source>
</evidence>
<evidence type="ECO:0000313" key="11">
    <source>
        <dbReference type="Proteomes" id="UP001056837"/>
    </source>
</evidence>
<feature type="transmembrane region" description="Helical" evidence="9">
    <location>
        <begin position="12"/>
        <end position="35"/>
    </location>
</feature>
<feature type="transmembrane region" description="Helical" evidence="9">
    <location>
        <begin position="201"/>
        <end position="218"/>
    </location>
</feature>
<dbReference type="InterPro" id="IPR004338">
    <property type="entry name" value="NqrB/RnfD"/>
</dbReference>
<dbReference type="Pfam" id="PF03116">
    <property type="entry name" value="NQR2_RnfD_RnfE"/>
    <property type="match status" value="1"/>
</dbReference>
<keyword evidence="6" id="KW-1278">Translocase</keyword>
<dbReference type="GO" id="GO:0005886">
    <property type="term" value="C:plasma membrane"/>
    <property type="evidence" value="ECO:0007669"/>
    <property type="project" value="TreeGrafter"/>
</dbReference>
<dbReference type="GO" id="GO:0055085">
    <property type="term" value="P:transmembrane transport"/>
    <property type="evidence" value="ECO:0007669"/>
    <property type="project" value="InterPro"/>
</dbReference>
<evidence type="ECO:0000256" key="3">
    <source>
        <dbReference type="ARBA" id="ARBA00022630"/>
    </source>
</evidence>
<feature type="transmembrane region" description="Helical" evidence="9">
    <location>
        <begin position="253"/>
        <end position="269"/>
    </location>
</feature>
<dbReference type="AlphaFoldDB" id="A0AAE9MQX3"/>
<dbReference type="EMBL" id="CP050861">
    <property type="protein sequence ID" value="UTD16638.1"/>
    <property type="molecule type" value="Genomic_DNA"/>
</dbReference>
<feature type="transmembrane region" description="Helical" evidence="9">
    <location>
        <begin position="312"/>
        <end position="331"/>
    </location>
</feature>
<feature type="transmembrane region" description="Helical" evidence="9">
    <location>
        <begin position="224"/>
        <end position="241"/>
    </location>
</feature>
<evidence type="ECO:0000256" key="7">
    <source>
        <dbReference type="ARBA" id="ARBA00022989"/>
    </source>
</evidence>
<accession>A0AAE9MQX3</accession>
<dbReference type="PANTHER" id="PTHR30578">
    <property type="entry name" value="ELECTRON TRANSPORT COMPLEX PROTEIN RNFD"/>
    <property type="match status" value="1"/>
</dbReference>
<dbReference type="PANTHER" id="PTHR30578:SF0">
    <property type="entry name" value="ION-TRANSLOCATING OXIDOREDUCTASE COMPLEX SUBUNIT D"/>
    <property type="match status" value="1"/>
</dbReference>
<sequence>MSLNPYIKPKFGSTSAVMLDVIIALLPLSIISIIAFGMHALSLLLVAIATALLTELVCAFLYTKNYKSILDGSAIVTALLMCFTISPITPWYIVVFGAAAAIIFGKVVWGGLGKNRFNPALVGREFMTTFYPVIMTSASIWATKSFVNTPSINLFSGLEHPFLSQYLNQLVYNTSGAMGEYSILAISLGGLYLLFKNRISWHIPLALLAVFFLGFWLIDGGENYHFSLAGVLLGTIFMATDMPSSPTNTNGKLYYGAMIGLVAFLLLLGNVSYEYMSFSILILNGFSYLISQAFKPKVWGKSINRKTQIEQLFFLTLAIIGVTLSVITLNYYHLTAYVVYLYIIYIILKFNFSFSKKIFNPIQ</sequence>
<feature type="transmembrane region" description="Helical" evidence="9">
    <location>
        <begin position="337"/>
        <end position="354"/>
    </location>
</feature>
<evidence type="ECO:0000256" key="8">
    <source>
        <dbReference type="ARBA" id="ARBA00023136"/>
    </source>
</evidence>
<evidence type="ECO:0000256" key="1">
    <source>
        <dbReference type="ARBA" id="ARBA00022448"/>
    </source>
</evidence>
<evidence type="ECO:0000313" key="10">
    <source>
        <dbReference type="EMBL" id="UTD16638.1"/>
    </source>
</evidence>
<organism evidence="10 11">
    <name type="scientific">Tenacibaculum mesophilum</name>
    <dbReference type="NCBI Taxonomy" id="104268"/>
    <lineage>
        <taxon>Bacteria</taxon>
        <taxon>Pseudomonadati</taxon>
        <taxon>Bacteroidota</taxon>
        <taxon>Flavobacteriia</taxon>
        <taxon>Flavobacteriales</taxon>
        <taxon>Flavobacteriaceae</taxon>
        <taxon>Tenacibaculum</taxon>
    </lineage>
</organism>